<accession>A0ABV2YNX2</accession>
<organism evidence="1 2">
    <name type="scientific">Streptomyces fragilis</name>
    <dbReference type="NCBI Taxonomy" id="67301"/>
    <lineage>
        <taxon>Bacteria</taxon>
        <taxon>Bacillati</taxon>
        <taxon>Actinomycetota</taxon>
        <taxon>Actinomycetes</taxon>
        <taxon>Kitasatosporales</taxon>
        <taxon>Streptomycetaceae</taxon>
        <taxon>Streptomyces</taxon>
    </lineage>
</organism>
<sequence length="154" mass="17273">MRDPVPHPALRRLRPLVGVWDMYARGADVGPVRTEFAWLEGGAFLVQRARPGPETVLPEDWRGRAPFPTSCVTGYDDTADGFTVLYADGRGVARVYRADLVDGVWRQWRTAPGFHQRFAAVVGPEGASLTGAWEFSEDGAAWRHDFDVTFRRVR</sequence>
<dbReference type="Proteomes" id="UP001550850">
    <property type="component" value="Unassembled WGS sequence"/>
</dbReference>
<protein>
    <recommendedName>
        <fullName evidence="3">DUF1579 domain-containing protein</fullName>
    </recommendedName>
</protein>
<reference evidence="1 2" key="1">
    <citation type="submission" date="2024-06" db="EMBL/GenBank/DDBJ databases">
        <title>The Natural Products Discovery Center: Release of the First 8490 Sequenced Strains for Exploring Actinobacteria Biosynthetic Diversity.</title>
        <authorList>
            <person name="Kalkreuter E."/>
            <person name="Kautsar S.A."/>
            <person name="Yang D."/>
            <person name="Bader C.D."/>
            <person name="Teijaro C.N."/>
            <person name="Fluegel L."/>
            <person name="Davis C.M."/>
            <person name="Simpson J.R."/>
            <person name="Lauterbach L."/>
            <person name="Steele A.D."/>
            <person name="Gui C."/>
            <person name="Meng S."/>
            <person name="Li G."/>
            <person name="Viehrig K."/>
            <person name="Ye F."/>
            <person name="Su P."/>
            <person name="Kiefer A.F."/>
            <person name="Nichols A."/>
            <person name="Cepeda A.J."/>
            <person name="Yan W."/>
            <person name="Fan B."/>
            <person name="Jiang Y."/>
            <person name="Adhikari A."/>
            <person name="Zheng C.-J."/>
            <person name="Schuster L."/>
            <person name="Cowan T.M."/>
            <person name="Smanski M.J."/>
            <person name="Chevrette M.G."/>
            <person name="De Carvalho L.P.S."/>
            <person name="Shen B."/>
        </authorList>
    </citation>
    <scope>NUCLEOTIDE SEQUENCE [LARGE SCALE GENOMIC DNA]</scope>
    <source>
        <strain evidence="1 2">NPDC038104</strain>
    </source>
</reference>
<keyword evidence="2" id="KW-1185">Reference proteome</keyword>
<dbReference type="EMBL" id="JBEZUR010000057">
    <property type="protein sequence ID" value="MEU3557427.1"/>
    <property type="molecule type" value="Genomic_DNA"/>
</dbReference>
<proteinExistence type="predicted"/>
<evidence type="ECO:0000313" key="1">
    <source>
        <dbReference type="EMBL" id="MEU3557427.1"/>
    </source>
</evidence>
<comment type="caution">
    <text evidence="1">The sequence shown here is derived from an EMBL/GenBank/DDBJ whole genome shotgun (WGS) entry which is preliminary data.</text>
</comment>
<dbReference type="RefSeq" id="WP_159105700.1">
    <property type="nucleotide sequence ID" value="NZ_BEVZ01000006.1"/>
</dbReference>
<gene>
    <name evidence="1" type="ORF">AB0E65_24910</name>
</gene>
<evidence type="ECO:0008006" key="3">
    <source>
        <dbReference type="Google" id="ProtNLM"/>
    </source>
</evidence>
<evidence type="ECO:0000313" key="2">
    <source>
        <dbReference type="Proteomes" id="UP001550850"/>
    </source>
</evidence>
<name>A0ABV2YNX2_9ACTN</name>